<dbReference type="AlphaFoldDB" id="A2F736"/>
<dbReference type="KEGG" id="tva:4757079"/>
<reference evidence="2" key="1">
    <citation type="submission" date="2006-10" db="EMBL/GenBank/DDBJ databases">
        <authorList>
            <person name="Amadeo P."/>
            <person name="Zhao Q."/>
            <person name="Wortman J."/>
            <person name="Fraser-Liggett C."/>
            <person name="Carlton J."/>
        </authorList>
    </citation>
    <scope>NUCLEOTIDE SEQUENCE</scope>
    <source>
        <strain evidence="2">G3</strain>
    </source>
</reference>
<gene>
    <name evidence="2" type="ORF">TVAG_112890</name>
</gene>
<evidence type="ECO:0000259" key="1">
    <source>
        <dbReference type="Pfam" id="PF11929"/>
    </source>
</evidence>
<dbReference type="Proteomes" id="UP000001542">
    <property type="component" value="Unassembled WGS sequence"/>
</dbReference>
<protein>
    <recommendedName>
        <fullName evidence="1">DUF3447 domain-containing protein</fullName>
    </recommendedName>
</protein>
<dbReference type="PANTHER" id="PTHR24182">
    <property type="entry name" value="ANKYRIN REPEAT AND SOCS BOX CONTAINING 4"/>
    <property type="match status" value="1"/>
</dbReference>
<dbReference type="EMBL" id="DS113643">
    <property type="protein sequence ID" value="EAX99273.1"/>
    <property type="molecule type" value="Genomic_DNA"/>
</dbReference>
<dbReference type="SUPFAM" id="SSF48403">
    <property type="entry name" value="Ankyrin repeat"/>
    <property type="match status" value="1"/>
</dbReference>
<evidence type="ECO:0000313" key="3">
    <source>
        <dbReference type="Proteomes" id="UP000001542"/>
    </source>
</evidence>
<dbReference type="InParanoid" id="A2F736"/>
<accession>A2F736</accession>
<dbReference type="OrthoDB" id="19174at2759"/>
<dbReference type="RefSeq" id="XP_001312203.1">
    <property type="nucleotide sequence ID" value="XM_001312202.1"/>
</dbReference>
<dbReference type="InterPro" id="IPR020683">
    <property type="entry name" value="DUF3447"/>
</dbReference>
<proteinExistence type="predicted"/>
<dbReference type="PANTHER" id="PTHR24182:SF13">
    <property type="entry name" value="LD18443P"/>
    <property type="match status" value="1"/>
</dbReference>
<name>A2F736_TRIV3</name>
<dbReference type="VEuPathDB" id="TrichDB:TVAGG3_0258600"/>
<sequence length="222" mass="25925">MIDNLVCYFPPSLNFQRNEEGFCIAELDTDFEIRENDVQYMIMYDQIGKFKEYIAQNPIPDIKEIVKSSIVGNIIDQCAYYGSVNIFYFLHQTYNLSSNSTLENAIIGRNADIINESLKASSINNHCIRNAIVSHNNQFIAYMFEKNLININKINLNDIMDDDEVIYSQNIKSMFLFFEKNKNSIVPWCSSYPLSIELIKNEELDFSKLGRFYKSILYYIIL</sequence>
<dbReference type="InterPro" id="IPR036770">
    <property type="entry name" value="Ankyrin_rpt-contain_sf"/>
</dbReference>
<organism evidence="2 3">
    <name type="scientific">Trichomonas vaginalis (strain ATCC PRA-98 / G3)</name>
    <dbReference type="NCBI Taxonomy" id="412133"/>
    <lineage>
        <taxon>Eukaryota</taxon>
        <taxon>Metamonada</taxon>
        <taxon>Parabasalia</taxon>
        <taxon>Trichomonadida</taxon>
        <taxon>Trichomonadidae</taxon>
        <taxon>Trichomonas</taxon>
    </lineage>
</organism>
<reference evidence="2" key="2">
    <citation type="journal article" date="2007" name="Science">
        <title>Draft genome sequence of the sexually transmitted pathogen Trichomonas vaginalis.</title>
        <authorList>
            <person name="Carlton J.M."/>
            <person name="Hirt R.P."/>
            <person name="Silva J.C."/>
            <person name="Delcher A.L."/>
            <person name="Schatz M."/>
            <person name="Zhao Q."/>
            <person name="Wortman J.R."/>
            <person name="Bidwell S.L."/>
            <person name="Alsmark U.C.M."/>
            <person name="Besteiro S."/>
            <person name="Sicheritz-Ponten T."/>
            <person name="Noel C.J."/>
            <person name="Dacks J.B."/>
            <person name="Foster P.G."/>
            <person name="Simillion C."/>
            <person name="Van de Peer Y."/>
            <person name="Miranda-Saavedra D."/>
            <person name="Barton G.J."/>
            <person name="Westrop G.D."/>
            <person name="Mueller S."/>
            <person name="Dessi D."/>
            <person name="Fiori P.L."/>
            <person name="Ren Q."/>
            <person name="Paulsen I."/>
            <person name="Zhang H."/>
            <person name="Bastida-Corcuera F.D."/>
            <person name="Simoes-Barbosa A."/>
            <person name="Brown M.T."/>
            <person name="Hayes R.D."/>
            <person name="Mukherjee M."/>
            <person name="Okumura C.Y."/>
            <person name="Schneider R."/>
            <person name="Smith A.J."/>
            <person name="Vanacova S."/>
            <person name="Villalvazo M."/>
            <person name="Haas B.J."/>
            <person name="Pertea M."/>
            <person name="Feldblyum T.V."/>
            <person name="Utterback T.R."/>
            <person name="Shu C.L."/>
            <person name="Osoegawa K."/>
            <person name="de Jong P.J."/>
            <person name="Hrdy I."/>
            <person name="Horvathova L."/>
            <person name="Zubacova Z."/>
            <person name="Dolezal P."/>
            <person name="Malik S.B."/>
            <person name="Logsdon J.M. Jr."/>
            <person name="Henze K."/>
            <person name="Gupta A."/>
            <person name="Wang C.C."/>
            <person name="Dunne R.L."/>
            <person name="Upcroft J.A."/>
            <person name="Upcroft P."/>
            <person name="White O."/>
            <person name="Salzberg S.L."/>
            <person name="Tang P."/>
            <person name="Chiu C.-H."/>
            <person name="Lee Y.-S."/>
            <person name="Embley T.M."/>
            <person name="Coombs G.H."/>
            <person name="Mottram J.C."/>
            <person name="Tachezy J."/>
            <person name="Fraser-Liggett C.M."/>
            <person name="Johnson P.J."/>
        </authorList>
    </citation>
    <scope>NUCLEOTIDE SEQUENCE [LARGE SCALE GENOMIC DNA]</scope>
    <source>
        <strain evidence="2">G3</strain>
    </source>
</reference>
<dbReference type="Pfam" id="PF11929">
    <property type="entry name" value="DUF3447"/>
    <property type="match status" value="1"/>
</dbReference>
<evidence type="ECO:0000313" key="2">
    <source>
        <dbReference type="EMBL" id="EAX99273.1"/>
    </source>
</evidence>
<keyword evidence="3" id="KW-1185">Reference proteome</keyword>
<feature type="domain" description="DUF3447" evidence="1">
    <location>
        <begin position="98"/>
        <end position="176"/>
    </location>
</feature>
<dbReference type="VEuPathDB" id="TrichDB:TVAG_303140"/>